<dbReference type="HAMAP" id="MF_00710">
    <property type="entry name" value="Malonate_deCO2ase_dsu"/>
    <property type="match status" value="1"/>
</dbReference>
<keyword evidence="7" id="KW-1185">Reference proteome</keyword>
<reference evidence="6 7" key="1">
    <citation type="submission" date="2019-08" db="EMBL/GenBank/DDBJ databases">
        <authorList>
            <person name="Peeters C."/>
        </authorList>
    </citation>
    <scope>NUCLEOTIDE SEQUENCE [LARGE SCALE GENOMIC DNA]</scope>
    <source>
        <strain evidence="6 7">LMG 30175</strain>
    </source>
</reference>
<dbReference type="NCBIfam" id="NF002293">
    <property type="entry name" value="PRK01220.1"/>
    <property type="match status" value="1"/>
</dbReference>
<evidence type="ECO:0000256" key="5">
    <source>
        <dbReference type="PIRSR" id="PIRSR609662-50"/>
    </source>
</evidence>
<dbReference type="RefSeq" id="WP_150695998.1">
    <property type="nucleotide sequence ID" value="NZ_CABPRZ010000003.1"/>
</dbReference>
<feature type="modified residue" description="O-(phosphoribosyl dephospho-coenzyme A)serine" evidence="5">
    <location>
        <position position="25"/>
    </location>
</feature>
<dbReference type="AlphaFoldDB" id="A0A5E4SZM1"/>
<dbReference type="Proteomes" id="UP000414233">
    <property type="component" value="Unassembled WGS sequence"/>
</dbReference>
<evidence type="ECO:0000313" key="6">
    <source>
        <dbReference type="EMBL" id="VVD81117.1"/>
    </source>
</evidence>
<sequence length="100" mass="10514">MESLVFNFPAGAPARHRARAGVVGSGDLEVLLQPQSAGRIDVSVTTSVGGMAAIWQAQLSRIFTAQAWPSAAIEINDFGATPAVVRLRLEQVLEAVCAQP</sequence>
<proteinExistence type="inferred from homology"/>
<evidence type="ECO:0000256" key="2">
    <source>
        <dbReference type="ARBA" id="ARBA00022490"/>
    </source>
</evidence>
<dbReference type="Pfam" id="PF06857">
    <property type="entry name" value="ACP"/>
    <property type="match status" value="1"/>
</dbReference>
<dbReference type="GO" id="GO:0005737">
    <property type="term" value="C:cytoplasm"/>
    <property type="evidence" value="ECO:0007669"/>
    <property type="project" value="UniProtKB-SubCell"/>
</dbReference>
<organism evidence="6 7">
    <name type="scientific">Pandoraea terrae</name>
    <dbReference type="NCBI Taxonomy" id="1537710"/>
    <lineage>
        <taxon>Bacteria</taxon>
        <taxon>Pseudomonadati</taxon>
        <taxon>Pseudomonadota</taxon>
        <taxon>Betaproteobacteria</taxon>
        <taxon>Burkholderiales</taxon>
        <taxon>Burkholderiaceae</taxon>
        <taxon>Pandoraea</taxon>
    </lineage>
</organism>
<dbReference type="EMBL" id="CABPRZ010000003">
    <property type="protein sequence ID" value="VVD81117.1"/>
    <property type="molecule type" value="Genomic_DNA"/>
</dbReference>
<comment type="PTM">
    <text evidence="5">Covalently binds the prosthetic group of malonate decarboxylase.</text>
</comment>
<evidence type="ECO:0000256" key="4">
    <source>
        <dbReference type="NCBIfam" id="TIGR03130"/>
    </source>
</evidence>
<gene>
    <name evidence="6" type="primary">mdcC</name>
    <name evidence="6" type="ORF">PTE30175_01066</name>
</gene>
<dbReference type="InterPro" id="IPR023439">
    <property type="entry name" value="Mal_deCO2ase/Cit_lyase_ACP"/>
</dbReference>
<evidence type="ECO:0000256" key="3">
    <source>
        <dbReference type="ARBA" id="ARBA00022553"/>
    </source>
</evidence>
<keyword evidence="2" id="KW-0963">Cytoplasm</keyword>
<dbReference type="InterPro" id="IPR009662">
    <property type="entry name" value="Malonate_deCO2ase_dsu"/>
</dbReference>
<evidence type="ECO:0000313" key="7">
    <source>
        <dbReference type="Proteomes" id="UP000414233"/>
    </source>
</evidence>
<accession>A0A5E4SZM1</accession>
<name>A0A5E4SZM1_9BURK</name>
<evidence type="ECO:0000256" key="1">
    <source>
        <dbReference type="ARBA" id="ARBA00004496"/>
    </source>
</evidence>
<dbReference type="NCBIfam" id="TIGR03130">
    <property type="entry name" value="malonate_delta"/>
    <property type="match status" value="1"/>
</dbReference>
<comment type="subcellular location">
    <subcellularLocation>
        <location evidence="1">Cytoplasm</location>
    </subcellularLocation>
</comment>
<protein>
    <recommendedName>
        <fullName evidence="4">Malonate decarboxylase acyl carrier protein</fullName>
    </recommendedName>
</protein>
<keyword evidence="3 5" id="KW-0597">Phosphoprotein</keyword>
<dbReference type="OrthoDB" id="120290at2"/>